<dbReference type="Gramene" id="FCD_00020895-RA">
    <property type="protein sequence ID" value="FCD_00020895-RA:cds"/>
    <property type="gene ID" value="FCD_00020895"/>
</dbReference>
<dbReference type="PANTHER" id="PTHR47073:SF2">
    <property type="entry name" value="PROTEIN ANTI-SILENCING 1"/>
    <property type="match status" value="1"/>
</dbReference>
<dbReference type="FunFam" id="2.30.30.490:FF:000017">
    <property type="entry name" value="Bromo-adjacent homology (BAH) domain-containing protein"/>
    <property type="match status" value="1"/>
</dbReference>
<dbReference type="Gene3D" id="2.30.30.490">
    <property type="match status" value="1"/>
</dbReference>
<feature type="compositionally biased region" description="Basic and acidic residues" evidence="1">
    <location>
        <begin position="278"/>
        <end position="288"/>
    </location>
</feature>
<keyword evidence="4" id="KW-1185">Reference proteome</keyword>
<accession>A0AA87ZU63</accession>
<dbReference type="InterPro" id="IPR001025">
    <property type="entry name" value="BAH_dom"/>
</dbReference>
<dbReference type="PROSITE" id="PS51038">
    <property type="entry name" value="BAH"/>
    <property type="match status" value="1"/>
</dbReference>
<dbReference type="PANTHER" id="PTHR47073">
    <property type="entry name" value="PROTEIN ANTI-SILENCING 1"/>
    <property type="match status" value="1"/>
</dbReference>
<feature type="domain" description="BAH" evidence="2">
    <location>
        <begin position="41"/>
        <end position="166"/>
    </location>
</feature>
<feature type="compositionally biased region" description="Basic and acidic residues" evidence="1">
    <location>
        <begin position="327"/>
        <end position="370"/>
    </location>
</feature>
<evidence type="ECO:0000313" key="3">
    <source>
        <dbReference type="EMBL" id="GMN39904.1"/>
    </source>
</evidence>
<reference evidence="3" key="1">
    <citation type="submission" date="2023-07" db="EMBL/GenBank/DDBJ databases">
        <title>draft genome sequence of fig (Ficus carica).</title>
        <authorList>
            <person name="Takahashi T."/>
            <person name="Nishimura K."/>
        </authorList>
    </citation>
    <scope>NUCLEOTIDE SEQUENCE</scope>
</reference>
<dbReference type="AlphaFoldDB" id="A0AA87ZU63"/>
<dbReference type="GO" id="GO:0003723">
    <property type="term" value="F:RNA binding"/>
    <property type="evidence" value="ECO:0007669"/>
    <property type="project" value="TreeGrafter"/>
</dbReference>
<dbReference type="Pfam" id="PF01426">
    <property type="entry name" value="BAH"/>
    <property type="match status" value="1"/>
</dbReference>
<comment type="caution">
    <text evidence="3">The sequence shown here is derived from an EMBL/GenBank/DDBJ whole genome shotgun (WGS) entry which is preliminary data.</text>
</comment>
<dbReference type="EMBL" id="BTGU01000010">
    <property type="protein sequence ID" value="GMN39904.1"/>
    <property type="molecule type" value="Genomic_DNA"/>
</dbReference>
<dbReference type="SMART" id="SM00439">
    <property type="entry name" value="BAH"/>
    <property type="match status" value="1"/>
</dbReference>
<organism evidence="3 4">
    <name type="scientific">Ficus carica</name>
    <name type="common">Common fig</name>
    <dbReference type="NCBI Taxonomy" id="3494"/>
    <lineage>
        <taxon>Eukaryota</taxon>
        <taxon>Viridiplantae</taxon>
        <taxon>Streptophyta</taxon>
        <taxon>Embryophyta</taxon>
        <taxon>Tracheophyta</taxon>
        <taxon>Spermatophyta</taxon>
        <taxon>Magnoliopsida</taxon>
        <taxon>eudicotyledons</taxon>
        <taxon>Gunneridae</taxon>
        <taxon>Pentapetalae</taxon>
        <taxon>rosids</taxon>
        <taxon>fabids</taxon>
        <taxon>Rosales</taxon>
        <taxon>Moraceae</taxon>
        <taxon>Ficeae</taxon>
        <taxon>Ficus</taxon>
    </lineage>
</organism>
<dbReference type="Proteomes" id="UP001187192">
    <property type="component" value="Unassembled WGS sequence"/>
</dbReference>
<feature type="region of interest" description="Disordered" evidence="1">
    <location>
        <begin position="278"/>
        <end position="376"/>
    </location>
</feature>
<evidence type="ECO:0000256" key="1">
    <source>
        <dbReference type="SAM" id="MobiDB-lite"/>
    </source>
</evidence>
<sequence>MVEADIVKDPEFKWGKKSGIGKGGMKGGKVIFYESFTYDGVEYARFDCVYLYKEGEPEPYIGKLLKMWEHPDKKKRVKVLWFFRPCEILNFIGGVKPSDNELFLASGEGTGLCNVNPLEAIAGKCNVVCLSKDDRNRQPTCEELHMADFVFCRTFDVGKREIMDKLEEKIAETDVKLLLNKKDFKESSGTLKVDSRGKEVGENAVQNDARVVTSEQNISTDYAALNTNGHCINTSGNEAAELLIQKALSRSKVESKNSEGKDGKVIVRQVEREGKVECATDSVELEHKPTKKAKLSSESAEKSKNSMQQPGFNSDATEVPTASSLKRSTDYTEEGPSKKLKPSDKTRLSNGKLIEETSQKSHNEDHKTDGQELEVTPRPQADRRKWFTGLDSQVAISVTIKLRKLMLKYEPWEDQLRDAYKEGTLVLLQNLDPSYTSAEVEDIVWHGFKVKCTAKMIQQTVFSSPHSGQAFVILKKKETAEMVVGRLEESCLLLSNGRPLVGSFGVPYFPEKKPTFFGHFVIDKLRYQMQRQQRDAVSTSHCSQPNTLEFDMAMEWCLRQEKSDLMWKKLYQVSYFAIGLEIMRGQPFARAFFVQKCQILRIPTESSDIKIHHG</sequence>
<name>A0AA87ZU63_FICCA</name>
<dbReference type="GO" id="GO:0003682">
    <property type="term" value="F:chromatin binding"/>
    <property type="evidence" value="ECO:0007669"/>
    <property type="project" value="InterPro"/>
</dbReference>
<evidence type="ECO:0000259" key="2">
    <source>
        <dbReference type="PROSITE" id="PS51038"/>
    </source>
</evidence>
<evidence type="ECO:0000313" key="4">
    <source>
        <dbReference type="Proteomes" id="UP001187192"/>
    </source>
</evidence>
<proteinExistence type="predicted"/>
<dbReference type="InterPro" id="IPR043151">
    <property type="entry name" value="BAH_sf"/>
</dbReference>
<protein>
    <recommendedName>
        <fullName evidence="2">BAH domain-containing protein</fullName>
    </recommendedName>
</protein>
<gene>
    <name evidence="3" type="ORF">TIFTF001_009128</name>
</gene>
<feature type="compositionally biased region" description="Polar residues" evidence="1">
    <location>
        <begin position="307"/>
        <end position="326"/>
    </location>
</feature>